<evidence type="ECO:0000259" key="3">
    <source>
        <dbReference type="PROSITE" id="PS51186"/>
    </source>
</evidence>
<organism evidence="4 5">
    <name type="scientific">Asanoa iriomotensis</name>
    <dbReference type="NCBI Taxonomy" id="234613"/>
    <lineage>
        <taxon>Bacteria</taxon>
        <taxon>Bacillati</taxon>
        <taxon>Actinomycetota</taxon>
        <taxon>Actinomycetes</taxon>
        <taxon>Micromonosporales</taxon>
        <taxon>Micromonosporaceae</taxon>
        <taxon>Asanoa</taxon>
    </lineage>
</organism>
<dbReference type="RefSeq" id="WP_203708141.1">
    <property type="nucleotide sequence ID" value="NZ_BAAALU010000005.1"/>
</dbReference>
<evidence type="ECO:0000313" key="5">
    <source>
        <dbReference type="Proteomes" id="UP000624325"/>
    </source>
</evidence>
<dbReference type="InterPro" id="IPR050832">
    <property type="entry name" value="Bact_Acetyltransf"/>
</dbReference>
<dbReference type="Pfam" id="PF00583">
    <property type="entry name" value="Acetyltransf_1"/>
    <property type="match status" value="1"/>
</dbReference>
<evidence type="ECO:0000256" key="1">
    <source>
        <dbReference type="ARBA" id="ARBA00022679"/>
    </source>
</evidence>
<dbReference type="CDD" id="cd04301">
    <property type="entry name" value="NAT_SF"/>
    <property type="match status" value="1"/>
</dbReference>
<dbReference type="PROSITE" id="PS51186">
    <property type="entry name" value="GNAT"/>
    <property type="match status" value="1"/>
</dbReference>
<evidence type="ECO:0000313" key="4">
    <source>
        <dbReference type="EMBL" id="GIF61325.1"/>
    </source>
</evidence>
<proteinExistence type="predicted"/>
<feature type="domain" description="N-acetyltransferase" evidence="3">
    <location>
        <begin position="2"/>
        <end position="179"/>
    </location>
</feature>
<keyword evidence="1" id="KW-0808">Transferase</keyword>
<dbReference type="Gene3D" id="3.40.630.30">
    <property type="match status" value="1"/>
</dbReference>
<name>A0ABQ4CEY6_9ACTN</name>
<gene>
    <name evidence="4" type="ORF">Air01nite_74200</name>
</gene>
<dbReference type="InterPro" id="IPR000182">
    <property type="entry name" value="GNAT_dom"/>
</dbReference>
<reference evidence="4 5" key="1">
    <citation type="submission" date="2021-01" db="EMBL/GenBank/DDBJ databases">
        <title>Whole genome shotgun sequence of Asanoa iriomotensis NBRC 100142.</title>
        <authorList>
            <person name="Komaki H."/>
            <person name="Tamura T."/>
        </authorList>
    </citation>
    <scope>NUCLEOTIDE SEQUENCE [LARGE SCALE GENOMIC DNA]</scope>
    <source>
        <strain evidence="4 5">NBRC 100142</strain>
    </source>
</reference>
<keyword evidence="5" id="KW-1185">Reference proteome</keyword>
<protein>
    <submittedName>
        <fullName evidence="4">N-acetyltransferase</fullName>
    </submittedName>
</protein>
<dbReference type="EMBL" id="BONC01000099">
    <property type="protein sequence ID" value="GIF61325.1"/>
    <property type="molecule type" value="Genomic_DNA"/>
</dbReference>
<dbReference type="SUPFAM" id="SSF55729">
    <property type="entry name" value="Acyl-CoA N-acyltransferases (Nat)"/>
    <property type="match status" value="1"/>
</dbReference>
<dbReference type="InterPro" id="IPR016181">
    <property type="entry name" value="Acyl_CoA_acyltransferase"/>
</dbReference>
<comment type="caution">
    <text evidence="4">The sequence shown here is derived from an EMBL/GenBank/DDBJ whole genome shotgun (WGS) entry which is preliminary data.</text>
</comment>
<accession>A0ABQ4CEY6</accession>
<dbReference type="Proteomes" id="UP000624325">
    <property type="component" value="Unassembled WGS sequence"/>
</dbReference>
<dbReference type="PANTHER" id="PTHR43877">
    <property type="entry name" value="AMINOALKYLPHOSPHONATE N-ACETYLTRANSFERASE-RELATED-RELATED"/>
    <property type="match status" value="1"/>
</dbReference>
<sequence length="182" mass="19660">MVTIRPETLDDTPAVAALHVRAWQSGYAGIIPAEVLAALDPEQRAAQRRTSYGKDVFQTLVTLDGPTVVGFATIGPYRDQQDRTALDPTVGEVLAIYVEPARVGTGVGRALMTRALAELTGAGYQEVRLWVLDANARSRRFYAKAGFAADGERATYTVTLPSSGDPVLLPELRYARRLPAST</sequence>
<keyword evidence="2" id="KW-0012">Acyltransferase</keyword>
<evidence type="ECO:0000256" key="2">
    <source>
        <dbReference type="ARBA" id="ARBA00023315"/>
    </source>
</evidence>